<evidence type="ECO:0000256" key="6">
    <source>
        <dbReference type="ARBA" id="ARBA00022801"/>
    </source>
</evidence>
<evidence type="ECO:0000259" key="11">
    <source>
        <dbReference type="PROSITE" id="PS51462"/>
    </source>
</evidence>
<evidence type="ECO:0000256" key="3">
    <source>
        <dbReference type="ARBA" id="ARBA00009595"/>
    </source>
</evidence>
<dbReference type="PANTHER" id="PTHR42904">
    <property type="entry name" value="NUDIX HYDROLASE, NUDC SUBFAMILY"/>
    <property type="match status" value="1"/>
</dbReference>
<evidence type="ECO:0000256" key="10">
    <source>
        <dbReference type="SAM" id="MobiDB-lite"/>
    </source>
</evidence>
<organism evidence="12 13">
    <name type="scientific">Brevibacterium pityocampae</name>
    <dbReference type="NCBI Taxonomy" id="506594"/>
    <lineage>
        <taxon>Bacteria</taxon>
        <taxon>Bacillati</taxon>
        <taxon>Actinomycetota</taxon>
        <taxon>Actinomycetes</taxon>
        <taxon>Micrococcales</taxon>
        <taxon>Brevibacteriaceae</taxon>
        <taxon>Brevibacterium</taxon>
    </lineage>
</organism>
<evidence type="ECO:0000256" key="2">
    <source>
        <dbReference type="ARBA" id="ARBA00001947"/>
    </source>
</evidence>
<dbReference type="InterPro" id="IPR049734">
    <property type="entry name" value="NudC-like_C"/>
</dbReference>
<comment type="caution">
    <text evidence="12">The sequence shown here is derived from an EMBL/GenBank/DDBJ whole genome shotgun (WGS) entry which is preliminary data.</text>
</comment>
<dbReference type="EC" id="3.6.1.22" evidence="4"/>
<dbReference type="InterPro" id="IPR050241">
    <property type="entry name" value="NAD-cap_RNA_hydrolase_NudC"/>
</dbReference>
<dbReference type="EMBL" id="BAABGL010000012">
    <property type="protein sequence ID" value="GAA4391426.1"/>
    <property type="molecule type" value="Genomic_DNA"/>
</dbReference>
<protein>
    <recommendedName>
        <fullName evidence="4">NAD(+) diphosphatase</fullName>
        <ecNumber evidence="4">3.6.1.22</ecNumber>
    </recommendedName>
</protein>
<comment type="catalytic activity">
    <reaction evidence="9">
        <text>a 5'-end NAD(+)-phospho-ribonucleoside in mRNA + H2O = a 5'-end phospho-adenosine-phospho-ribonucleoside in mRNA + beta-nicotinamide D-ribonucleotide + 2 H(+)</text>
        <dbReference type="Rhea" id="RHEA:60876"/>
        <dbReference type="Rhea" id="RHEA-COMP:15698"/>
        <dbReference type="Rhea" id="RHEA-COMP:15719"/>
        <dbReference type="ChEBI" id="CHEBI:14649"/>
        <dbReference type="ChEBI" id="CHEBI:15377"/>
        <dbReference type="ChEBI" id="CHEBI:15378"/>
        <dbReference type="ChEBI" id="CHEBI:144029"/>
        <dbReference type="ChEBI" id="CHEBI:144051"/>
    </reaction>
    <physiologicalReaction direction="left-to-right" evidence="9">
        <dbReference type="Rhea" id="RHEA:60877"/>
    </physiologicalReaction>
</comment>
<accession>A0ABP8JIK1</accession>
<sequence length="337" mass="36334">MSVRFAIVDTMRPLPLLEPASLARSSVRRNHLSRGTDGDLSAVWARSGTRGVLAHRGYLLIASGHLVTVTADQVPEGGTQIYLGIDPDGADRIGIDLDDAGRSAVDARLAAERDRDAEDFLDGPTTGIHVTEPTWLDLRHVATELDDLDIGLACSLVAVGNWHRTHTHSPRNGSPTRPAVGGWVRRDPETGSEHFPRTDPAVIMAVVHTDGDGTERLLLGNNAQWPADRYSLLAGFVEPGETLEAAVIREVWEEAGVDCVRPVYVGSQPWPFPSSLMLGFTAEAVSRDTRADGDEITRVRWFTREELTAETAAGTVWVPGDVSIAGQILSAWLSGGA</sequence>
<dbReference type="PROSITE" id="PS51462">
    <property type="entry name" value="NUDIX"/>
    <property type="match status" value="1"/>
</dbReference>
<keyword evidence="8" id="KW-0520">NAD</keyword>
<evidence type="ECO:0000313" key="13">
    <source>
        <dbReference type="Proteomes" id="UP001500642"/>
    </source>
</evidence>
<proteinExistence type="inferred from homology"/>
<dbReference type="PROSITE" id="PS00893">
    <property type="entry name" value="NUDIX_BOX"/>
    <property type="match status" value="1"/>
</dbReference>
<comment type="cofactor">
    <cofactor evidence="1">
        <name>Mg(2+)</name>
        <dbReference type="ChEBI" id="CHEBI:18420"/>
    </cofactor>
</comment>
<feature type="domain" description="Nudix hydrolase" evidence="11">
    <location>
        <begin position="196"/>
        <end position="324"/>
    </location>
</feature>
<comment type="cofactor">
    <cofactor evidence="2">
        <name>Zn(2+)</name>
        <dbReference type="ChEBI" id="CHEBI:29105"/>
    </cofactor>
</comment>
<reference evidence="13" key="1">
    <citation type="journal article" date="2019" name="Int. J. Syst. Evol. Microbiol.">
        <title>The Global Catalogue of Microorganisms (GCM) 10K type strain sequencing project: providing services to taxonomists for standard genome sequencing and annotation.</title>
        <authorList>
            <consortium name="The Broad Institute Genomics Platform"/>
            <consortium name="The Broad Institute Genome Sequencing Center for Infectious Disease"/>
            <person name="Wu L."/>
            <person name="Ma J."/>
        </authorList>
    </citation>
    <scope>NUCLEOTIDE SEQUENCE [LARGE SCALE GENOMIC DNA]</scope>
    <source>
        <strain evidence="13">JCM 17808</strain>
    </source>
</reference>
<comment type="similarity">
    <text evidence="3">Belongs to the Nudix hydrolase family. NudC subfamily.</text>
</comment>
<keyword evidence="5" id="KW-0479">Metal-binding</keyword>
<evidence type="ECO:0000256" key="4">
    <source>
        <dbReference type="ARBA" id="ARBA00012381"/>
    </source>
</evidence>
<dbReference type="InterPro" id="IPR020084">
    <property type="entry name" value="NUDIX_hydrolase_CS"/>
</dbReference>
<gene>
    <name evidence="12" type="primary">nudC</name>
    <name evidence="12" type="ORF">GCM10023167_18790</name>
</gene>
<evidence type="ECO:0000256" key="1">
    <source>
        <dbReference type="ARBA" id="ARBA00001946"/>
    </source>
</evidence>
<dbReference type="NCBIfam" id="NF001299">
    <property type="entry name" value="PRK00241.1"/>
    <property type="match status" value="1"/>
</dbReference>
<dbReference type="PANTHER" id="PTHR42904:SF6">
    <property type="entry name" value="NAD-CAPPED RNA HYDROLASE NUDT12"/>
    <property type="match status" value="1"/>
</dbReference>
<dbReference type="Proteomes" id="UP001500642">
    <property type="component" value="Unassembled WGS sequence"/>
</dbReference>
<dbReference type="InterPro" id="IPR000086">
    <property type="entry name" value="NUDIX_hydrolase_dom"/>
</dbReference>
<dbReference type="SUPFAM" id="SSF55811">
    <property type="entry name" value="Nudix"/>
    <property type="match status" value="1"/>
</dbReference>
<evidence type="ECO:0000256" key="9">
    <source>
        <dbReference type="ARBA" id="ARBA00023679"/>
    </source>
</evidence>
<name>A0ABP8JIK1_9MICO</name>
<evidence type="ECO:0000256" key="8">
    <source>
        <dbReference type="ARBA" id="ARBA00023027"/>
    </source>
</evidence>
<dbReference type="CDD" id="cd03429">
    <property type="entry name" value="NUDIX_NADH_pyrophosphatase_Nudt13"/>
    <property type="match status" value="1"/>
</dbReference>
<dbReference type="Gene3D" id="3.90.79.20">
    <property type="match status" value="1"/>
</dbReference>
<dbReference type="Pfam" id="PF00293">
    <property type="entry name" value="NUDIX"/>
    <property type="match status" value="1"/>
</dbReference>
<dbReference type="Gene3D" id="3.90.79.10">
    <property type="entry name" value="Nucleoside Triphosphate Pyrophosphohydrolase"/>
    <property type="match status" value="1"/>
</dbReference>
<evidence type="ECO:0000313" key="12">
    <source>
        <dbReference type="EMBL" id="GAA4391426.1"/>
    </source>
</evidence>
<keyword evidence="13" id="KW-1185">Reference proteome</keyword>
<feature type="compositionally biased region" description="Basic and acidic residues" evidence="10">
    <location>
        <begin position="184"/>
        <end position="197"/>
    </location>
</feature>
<evidence type="ECO:0000256" key="7">
    <source>
        <dbReference type="ARBA" id="ARBA00022842"/>
    </source>
</evidence>
<evidence type="ECO:0000256" key="5">
    <source>
        <dbReference type="ARBA" id="ARBA00022723"/>
    </source>
</evidence>
<keyword evidence="7" id="KW-0460">Magnesium</keyword>
<feature type="region of interest" description="Disordered" evidence="10">
    <location>
        <begin position="164"/>
        <end position="197"/>
    </location>
</feature>
<keyword evidence="6" id="KW-0378">Hydrolase</keyword>
<dbReference type="InterPro" id="IPR015797">
    <property type="entry name" value="NUDIX_hydrolase-like_dom_sf"/>
</dbReference>